<organism evidence="7 8">
    <name type="scientific">Gloeocapsopsis crepidinum LEGE 06123</name>
    <dbReference type="NCBI Taxonomy" id="588587"/>
    <lineage>
        <taxon>Bacteria</taxon>
        <taxon>Bacillati</taxon>
        <taxon>Cyanobacteriota</taxon>
        <taxon>Cyanophyceae</taxon>
        <taxon>Oscillatoriophycideae</taxon>
        <taxon>Chroococcales</taxon>
        <taxon>Chroococcaceae</taxon>
        <taxon>Gloeocapsopsis</taxon>
    </lineage>
</organism>
<keyword evidence="4 7" id="KW-0548">Nucleotidyltransferase</keyword>
<evidence type="ECO:0000256" key="1">
    <source>
        <dbReference type="ARBA" id="ARBA00006890"/>
    </source>
</evidence>
<name>A0ABR9UU47_9CHRO</name>
<dbReference type="EMBL" id="JADEWN010000035">
    <property type="protein sequence ID" value="MBE9191570.1"/>
    <property type="molecule type" value="Genomic_DNA"/>
</dbReference>
<dbReference type="SUPFAM" id="SSF53448">
    <property type="entry name" value="Nucleotide-diphospho-sugar transferases"/>
    <property type="match status" value="1"/>
</dbReference>
<dbReference type="PANTHER" id="PTHR43197">
    <property type="entry name" value="UTP--GLUCOSE-1-PHOSPHATE URIDYLYLTRANSFERASE"/>
    <property type="match status" value="1"/>
</dbReference>
<dbReference type="InterPro" id="IPR005771">
    <property type="entry name" value="GalU_uridylyltTrfase_bac/arc"/>
</dbReference>
<evidence type="ECO:0000259" key="6">
    <source>
        <dbReference type="Pfam" id="PF00483"/>
    </source>
</evidence>
<dbReference type="InterPro" id="IPR005835">
    <property type="entry name" value="NTP_transferase_dom"/>
</dbReference>
<evidence type="ECO:0000313" key="7">
    <source>
        <dbReference type="EMBL" id="MBE9191570.1"/>
    </source>
</evidence>
<reference evidence="7 8" key="1">
    <citation type="submission" date="2020-10" db="EMBL/GenBank/DDBJ databases">
        <authorList>
            <person name="Castelo-Branco R."/>
            <person name="Eusebio N."/>
            <person name="Adriana R."/>
            <person name="Vieira A."/>
            <person name="Brugerolle De Fraissinette N."/>
            <person name="Rezende De Castro R."/>
            <person name="Schneider M.P."/>
            <person name="Vasconcelos V."/>
            <person name="Leao P.N."/>
        </authorList>
    </citation>
    <scope>NUCLEOTIDE SEQUENCE [LARGE SCALE GENOMIC DNA]</scope>
    <source>
        <strain evidence="7 8">LEGE 06123</strain>
    </source>
</reference>
<comment type="caution">
    <text evidence="7">The sequence shown here is derived from an EMBL/GenBank/DDBJ whole genome shotgun (WGS) entry which is preliminary data.</text>
</comment>
<evidence type="ECO:0000256" key="3">
    <source>
        <dbReference type="ARBA" id="ARBA00022679"/>
    </source>
</evidence>
<dbReference type="PANTHER" id="PTHR43197:SF1">
    <property type="entry name" value="UTP--GLUCOSE-1-PHOSPHATE URIDYLYLTRANSFERASE"/>
    <property type="match status" value="1"/>
</dbReference>
<accession>A0ABR9UU47</accession>
<dbReference type="Pfam" id="PF00483">
    <property type="entry name" value="NTP_transferase"/>
    <property type="match status" value="1"/>
</dbReference>
<dbReference type="Gene3D" id="3.90.550.10">
    <property type="entry name" value="Spore Coat Polysaccharide Biosynthesis Protein SpsA, Chain A"/>
    <property type="match status" value="1"/>
</dbReference>
<sequence>MQINYPKKIRKAVIPAAGFGTRLFPATKAIKKELFPIIDKDGRAKPVIQLIVEEAVNAGIEEVGIVIQTSDRSLFEDFFKSPPKHELLQKLSPQNQKYSEYLQDLGSKITILTQDTQEGYGHAVFCAKEWVNNEPFLLMLGDHIYDSNTEKSCTAQVLDIYNQVNQSTIGLTIMPAEMIHKAGCIAGNWQHESILIVTQVYEKPSIEYARQHLRVEGIPEDEFLCIFGLYALSPKLFDFLEENIRNDMRDRGEFQLTSALDQLREAEGMTGYIVEGHCFDTGMPDAYLQTMINFRKKTDS</sequence>
<dbReference type="RefSeq" id="WP_193932736.1">
    <property type="nucleotide sequence ID" value="NZ_CAWPMZ010000067.1"/>
</dbReference>
<dbReference type="EC" id="2.7.7.9" evidence="2"/>
<dbReference type="GO" id="GO:0016779">
    <property type="term" value="F:nucleotidyltransferase activity"/>
    <property type="evidence" value="ECO:0007669"/>
    <property type="project" value="UniProtKB-KW"/>
</dbReference>
<comment type="catalytic activity">
    <reaction evidence="5">
        <text>alpha-D-glucose 1-phosphate + UTP + H(+) = UDP-alpha-D-glucose + diphosphate</text>
        <dbReference type="Rhea" id="RHEA:19889"/>
        <dbReference type="ChEBI" id="CHEBI:15378"/>
        <dbReference type="ChEBI" id="CHEBI:33019"/>
        <dbReference type="ChEBI" id="CHEBI:46398"/>
        <dbReference type="ChEBI" id="CHEBI:58601"/>
        <dbReference type="ChEBI" id="CHEBI:58885"/>
        <dbReference type="EC" id="2.7.7.9"/>
    </reaction>
</comment>
<proteinExistence type="inferred from homology"/>
<evidence type="ECO:0000256" key="5">
    <source>
        <dbReference type="ARBA" id="ARBA00048128"/>
    </source>
</evidence>
<evidence type="ECO:0000256" key="4">
    <source>
        <dbReference type="ARBA" id="ARBA00022695"/>
    </source>
</evidence>
<keyword evidence="8" id="KW-1185">Reference proteome</keyword>
<keyword evidence="3" id="KW-0808">Transferase</keyword>
<dbReference type="InterPro" id="IPR029044">
    <property type="entry name" value="Nucleotide-diphossugar_trans"/>
</dbReference>
<gene>
    <name evidence="7" type="ORF">IQ230_14675</name>
</gene>
<evidence type="ECO:0000313" key="8">
    <source>
        <dbReference type="Proteomes" id="UP000651156"/>
    </source>
</evidence>
<dbReference type="Proteomes" id="UP000651156">
    <property type="component" value="Unassembled WGS sequence"/>
</dbReference>
<protein>
    <recommendedName>
        <fullName evidence="2">UTP--glucose-1-phosphate uridylyltransferase</fullName>
        <ecNumber evidence="2">2.7.7.9</ecNumber>
    </recommendedName>
</protein>
<comment type="similarity">
    <text evidence="1">Belongs to the UDPGP type 2 family.</text>
</comment>
<evidence type="ECO:0000256" key="2">
    <source>
        <dbReference type="ARBA" id="ARBA00012415"/>
    </source>
</evidence>
<feature type="domain" description="Nucleotidyl transferase" evidence="6">
    <location>
        <begin position="11"/>
        <end position="291"/>
    </location>
</feature>